<dbReference type="Proteomes" id="UP000762676">
    <property type="component" value="Unassembled WGS sequence"/>
</dbReference>
<evidence type="ECO:0000256" key="1">
    <source>
        <dbReference type="SAM" id="MobiDB-lite"/>
    </source>
</evidence>
<keyword evidence="3" id="KW-1185">Reference proteome</keyword>
<feature type="compositionally biased region" description="Acidic residues" evidence="1">
    <location>
        <begin position="79"/>
        <end position="99"/>
    </location>
</feature>
<gene>
    <name evidence="2" type="ORF">ElyMa_006417000</name>
</gene>
<protein>
    <submittedName>
        <fullName evidence="2">Uncharacterized protein</fullName>
    </submittedName>
</protein>
<organism evidence="2 3">
    <name type="scientific">Elysia marginata</name>
    <dbReference type="NCBI Taxonomy" id="1093978"/>
    <lineage>
        <taxon>Eukaryota</taxon>
        <taxon>Metazoa</taxon>
        <taxon>Spiralia</taxon>
        <taxon>Lophotrochozoa</taxon>
        <taxon>Mollusca</taxon>
        <taxon>Gastropoda</taxon>
        <taxon>Heterobranchia</taxon>
        <taxon>Euthyneura</taxon>
        <taxon>Panpulmonata</taxon>
        <taxon>Sacoglossa</taxon>
        <taxon>Placobranchoidea</taxon>
        <taxon>Plakobranchidae</taxon>
        <taxon>Elysia</taxon>
    </lineage>
</organism>
<feature type="compositionally biased region" description="Basic and acidic residues" evidence="1">
    <location>
        <begin position="41"/>
        <end position="54"/>
    </location>
</feature>
<feature type="region of interest" description="Disordered" evidence="1">
    <location>
        <begin position="33"/>
        <end position="99"/>
    </location>
</feature>
<dbReference type="EMBL" id="BMAT01012883">
    <property type="protein sequence ID" value="GFS01187.1"/>
    <property type="molecule type" value="Genomic_DNA"/>
</dbReference>
<evidence type="ECO:0000313" key="3">
    <source>
        <dbReference type="Proteomes" id="UP000762676"/>
    </source>
</evidence>
<comment type="caution">
    <text evidence="2">The sequence shown here is derived from an EMBL/GenBank/DDBJ whole genome shotgun (WGS) entry which is preliminary data.</text>
</comment>
<proteinExistence type="predicted"/>
<sequence length="99" mass="10900">MFYALIIPLGELKMNGLKCGKFAPSLVRLRNDRSISGQIESAREKREIKKRADDNVNDDDKDGEEEEDDDDAAAAAAAADDDDDDDDAAADDDDDKKNH</sequence>
<reference evidence="2 3" key="1">
    <citation type="journal article" date="2021" name="Elife">
        <title>Chloroplast acquisition without the gene transfer in kleptoplastic sea slugs, Plakobranchus ocellatus.</title>
        <authorList>
            <person name="Maeda T."/>
            <person name="Takahashi S."/>
            <person name="Yoshida T."/>
            <person name="Shimamura S."/>
            <person name="Takaki Y."/>
            <person name="Nagai Y."/>
            <person name="Toyoda A."/>
            <person name="Suzuki Y."/>
            <person name="Arimoto A."/>
            <person name="Ishii H."/>
            <person name="Satoh N."/>
            <person name="Nishiyama T."/>
            <person name="Hasebe M."/>
            <person name="Maruyama T."/>
            <person name="Minagawa J."/>
            <person name="Obokata J."/>
            <person name="Shigenobu S."/>
        </authorList>
    </citation>
    <scope>NUCLEOTIDE SEQUENCE [LARGE SCALE GENOMIC DNA]</scope>
</reference>
<accession>A0AAV4HTK8</accession>
<name>A0AAV4HTK8_9GAST</name>
<feature type="compositionally biased region" description="Acidic residues" evidence="1">
    <location>
        <begin position="55"/>
        <end position="72"/>
    </location>
</feature>
<dbReference type="AlphaFoldDB" id="A0AAV4HTK8"/>
<evidence type="ECO:0000313" key="2">
    <source>
        <dbReference type="EMBL" id="GFS01187.1"/>
    </source>
</evidence>